<dbReference type="PANTHER" id="PTHR35391:SF7">
    <property type="entry name" value="C2H2-TYPE DOMAIN-CONTAINING PROTEIN"/>
    <property type="match status" value="1"/>
</dbReference>
<feature type="domain" description="DUF6590" evidence="2">
    <location>
        <begin position="740"/>
        <end position="845"/>
    </location>
</feature>
<feature type="domain" description="Oxidoreductase acuF-like C2H2 type zinc-finger" evidence="3">
    <location>
        <begin position="328"/>
        <end position="358"/>
    </location>
</feature>
<comment type="caution">
    <text evidence="4">The sequence shown here is derived from an EMBL/GenBank/DDBJ whole genome shotgun (WGS) entry which is preliminary data.</text>
</comment>
<dbReference type="InterPro" id="IPR046497">
    <property type="entry name" value="DUF6590"/>
</dbReference>
<dbReference type="OrthoDB" id="20872at2759"/>
<dbReference type="PANTHER" id="PTHR35391">
    <property type="entry name" value="C2H2-TYPE DOMAIN-CONTAINING PROTEIN-RELATED"/>
    <property type="match status" value="1"/>
</dbReference>
<keyword evidence="5" id="KW-1185">Reference proteome</keyword>
<evidence type="ECO:0008006" key="6">
    <source>
        <dbReference type="Google" id="ProtNLM"/>
    </source>
</evidence>
<feature type="region of interest" description="Disordered" evidence="1">
    <location>
        <begin position="103"/>
        <end position="125"/>
    </location>
</feature>
<proteinExistence type="predicted"/>
<dbReference type="Proteomes" id="UP000622797">
    <property type="component" value="Unassembled WGS sequence"/>
</dbReference>
<name>A0A8H4X3I3_9HYPO</name>
<dbReference type="EMBL" id="JABEXW010000646">
    <property type="protein sequence ID" value="KAF4960065.1"/>
    <property type="molecule type" value="Genomic_DNA"/>
</dbReference>
<evidence type="ECO:0000259" key="3">
    <source>
        <dbReference type="Pfam" id="PF26082"/>
    </source>
</evidence>
<feature type="compositionally biased region" description="Acidic residues" evidence="1">
    <location>
        <begin position="110"/>
        <end position="124"/>
    </location>
</feature>
<evidence type="ECO:0000313" key="4">
    <source>
        <dbReference type="EMBL" id="KAF4960065.1"/>
    </source>
</evidence>
<gene>
    <name evidence="4" type="ORF">FSARC_10560</name>
</gene>
<dbReference type="InterPro" id="IPR058925">
    <property type="entry name" value="zf-C2H2_AcuF"/>
</dbReference>
<dbReference type="AlphaFoldDB" id="A0A8H4X3I3"/>
<reference evidence="4" key="1">
    <citation type="journal article" date="2020" name="BMC Genomics">
        <title>Correction to: Identification and distribution of gene clusters required for synthesis of sphingolipid metabolism inhibitors in diverse species of the filamentous fungus Fusarium.</title>
        <authorList>
            <person name="Kim H.S."/>
            <person name="Lohmar J.M."/>
            <person name="Busman M."/>
            <person name="Brown D.W."/>
            <person name="Naumann T.A."/>
            <person name="Divon H.H."/>
            <person name="Lysoe E."/>
            <person name="Uhlig S."/>
            <person name="Proctor R.H."/>
        </authorList>
    </citation>
    <scope>NUCLEOTIDE SEQUENCE</scope>
    <source>
        <strain evidence="4">NRRL 20472</strain>
    </source>
</reference>
<evidence type="ECO:0000313" key="5">
    <source>
        <dbReference type="Proteomes" id="UP000622797"/>
    </source>
</evidence>
<dbReference type="Pfam" id="PF26082">
    <property type="entry name" value="zf-C2H2_AcuF"/>
    <property type="match status" value="1"/>
</dbReference>
<accession>A0A8H4X3I3</accession>
<organism evidence="4 5">
    <name type="scientific">Fusarium sarcochroum</name>
    <dbReference type="NCBI Taxonomy" id="1208366"/>
    <lineage>
        <taxon>Eukaryota</taxon>
        <taxon>Fungi</taxon>
        <taxon>Dikarya</taxon>
        <taxon>Ascomycota</taxon>
        <taxon>Pezizomycotina</taxon>
        <taxon>Sordariomycetes</taxon>
        <taxon>Hypocreomycetidae</taxon>
        <taxon>Hypocreales</taxon>
        <taxon>Nectriaceae</taxon>
        <taxon>Fusarium</taxon>
        <taxon>Fusarium lateritium species complex</taxon>
    </lineage>
</organism>
<dbReference type="Pfam" id="PF20233">
    <property type="entry name" value="DUF6590"/>
    <property type="match status" value="1"/>
</dbReference>
<reference evidence="4" key="2">
    <citation type="submission" date="2020-05" db="EMBL/GenBank/DDBJ databases">
        <authorList>
            <person name="Kim H.-S."/>
            <person name="Proctor R.H."/>
            <person name="Brown D.W."/>
        </authorList>
    </citation>
    <scope>NUCLEOTIDE SEQUENCE</scope>
    <source>
        <strain evidence="4">NRRL 20472</strain>
    </source>
</reference>
<evidence type="ECO:0000259" key="2">
    <source>
        <dbReference type="Pfam" id="PF20233"/>
    </source>
</evidence>
<feature type="compositionally biased region" description="Basic and acidic residues" evidence="1">
    <location>
        <begin position="505"/>
        <end position="514"/>
    </location>
</feature>
<protein>
    <recommendedName>
        <fullName evidence="6">C2H2-type domain-containing protein</fullName>
    </recommendedName>
</protein>
<sequence length="854" mass="95746">MGTIQNLSQQCLRGFQDLLSSLKNTRPEFLELMPESTIVSELGNLRIWCGNLGALQTGYASLDYRLRESAVMQSNISKLLQQLNTVLKESIAVTSGVRLPFDEQSVPSDVSDEESASESDIDDGPELKELSVRVSSIADIQRNLYQLGYKIRDPSTRPTSTKATWIRQIDDETNVDLFDKLYEFDKGHVTEFFDSIRQGRKAPDNSHDALLERLTSSNTLRRKYFNYWKKHAEKLNSRADSLIPVPQLAQVSLSDRSKVEDNSRVRQEQLALDIEQQTYMSKTDATPYDPAKDNETEKGTVISTSSTAIDADGKGVDIPKAPAEAIEGKPFACPYCAVLCPPKQGRTKGWKAHVLYDLQPYVCTYENCTRGNELYRSRKRWVEHEETAHRCSWRCRDHPDVLYATSDGLRSHFLLEHDRSLNSEQVDDLLRISTVGRADDRGSCPICFEQQPFSKGLTNHLANHLERIALFALPMTVLEDSNDQKLSQSSKMIMLGSQCSTSPPLEERKGKEVDTGSTTGSNRDLDWDMTDSSIRSETEHDSLQGTLNLIKDGLNQVADHVYRKDTNLTDLDYLVLEAAQSETHQCLSLMEKLYKKRLHANGQLPIKAGKAISQPLHDIRSFLAMIVQNLSRPWENPLTELVFSSTSDGKVTSAVSALGAIGTLCGILEGVLDILSGSISFTTGMNKIKECQSILEGIWFVQGSAETLKKVTEDEGLDLVPRTSGDAESLDPRYRAASSEEFQPGEVFFILWPEPAGPDPDPETAEEIRYRDSVFLQFRRFIVVANDVAYCICVPFSTYGRQGLRKADVKARPMVLFMKPAVCHALYPTSQKPDTLRSESTYMKKACVSARKHE</sequence>
<evidence type="ECO:0000256" key="1">
    <source>
        <dbReference type="SAM" id="MobiDB-lite"/>
    </source>
</evidence>
<feature type="region of interest" description="Disordered" evidence="1">
    <location>
        <begin position="497"/>
        <end position="528"/>
    </location>
</feature>